<accession>A0A1I6JU51</accession>
<evidence type="ECO:0000256" key="5">
    <source>
        <dbReference type="ARBA" id="ARBA00023237"/>
    </source>
</evidence>
<keyword evidence="3" id="KW-0472">Membrane</keyword>
<dbReference type="GO" id="GO:0009279">
    <property type="term" value="C:cell outer membrane"/>
    <property type="evidence" value="ECO:0007669"/>
    <property type="project" value="UniProtKB-SubCell"/>
</dbReference>
<dbReference type="AlphaFoldDB" id="A0A1I6JU51"/>
<keyword evidence="4" id="KW-0564">Palmitate</keyword>
<keyword evidence="5" id="KW-0998">Cell outer membrane</keyword>
<dbReference type="STRING" id="650891.SAMN05216203_3311"/>
<reference evidence="8 9" key="1">
    <citation type="submission" date="2016-10" db="EMBL/GenBank/DDBJ databases">
        <authorList>
            <person name="de Groot N.N."/>
        </authorList>
    </citation>
    <scope>NUCLEOTIDE SEQUENCE [LARGE SCALE GENOMIC DNA]</scope>
    <source>
        <strain evidence="8 9">CGMCC 1.9167</strain>
    </source>
</reference>
<dbReference type="RefSeq" id="WP_139229950.1">
    <property type="nucleotide sequence ID" value="NZ_FOYW01000003.1"/>
</dbReference>
<dbReference type="Proteomes" id="UP000198644">
    <property type="component" value="Unassembled WGS sequence"/>
</dbReference>
<proteinExistence type="predicted"/>
<keyword evidence="2" id="KW-0732">Signal</keyword>
<evidence type="ECO:0000256" key="2">
    <source>
        <dbReference type="ARBA" id="ARBA00022729"/>
    </source>
</evidence>
<dbReference type="InterPro" id="IPR032831">
    <property type="entry name" value="LptM_cons"/>
</dbReference>
<protein>
    <recommendedName>
        <fullName evidence="10">Lipoprotein-attachment site-containing protein</fullName>
    </recommendedName>
</protein>
<feature type="region of interest" description="Disordered" evidence="7">
    <location>
        <begin position="23"/>
        <end position="49"/>
    </location>
</feature>
<evidence type="ECO:0000256" key="6">
    <source>
        <dbReference type="ARBA" id="ARBA00023288"/>
    </source>
</evidence>
<name>A0A1I6JU51_9GAMM</name>
<sequence length="49" mass="4941">MAKAVRGVFILALVAGLMAGCGQKGPLERPENAESAVISGTGEPGTDNR</sequence>
<dbReference type="OrthoDB" id="6371254at2"/>
<organism evidence="8 9">
    <name type="scientific">Marinobacter daqiaonensis</name>
    <dbReference type="NCBI Taxonomy" id="650891"/>
    <lineage>
        <taxon>Bacteria</taxon>
        <taxon>Pseudomonadati</taxon>
        <taxon>Pseudomonadota</taxon>
        <taxon>Gammaproteobacteria</taxon>
        <taxon>Pseudomonadales</taxon>
        <taxon>Marinobacteraceae</taxon>
        <taxon>Marinobacter</taxon>
    </lineage>
</organism>
<dbReference type="EMBL" id="FOYW01000003">
    <property type="protein sequence ID" value="SFR82524.1"/>
    <property type="molecule type" value="Genomic_DNA"/>
</dbReference>
<keyword evidence="6" id="KW-0449">Lipoprotein</keyword>
<dbReference type="NCBIfam" id="NF047847">
    <property type="entry name" value="SS_mature_LptM"/>
    <property type="match status" value="1"/>
</dbReference>
<evidence type="ECO:0000256" key="7">
    <source>
        <dbReference type="SAM" id="MobiDB-lite"/>
    </source>
</evidence>
<comment type="subcellular location">
    <subcellularLocation>
        <location evidence="1">Cell outer membrane</location>
        <topology evidence="1">Lipid-anchor</topology>
    </subcellularLocation>
</comment>
<evidence type="ECO:0000256" key="1">
    <source>
        <dbReference type="ARBA" id="ARBA00004459"/>
    </source>
</evidence>
<evidence type="ECO:0000313" key="9">
    <source>
        <dbReference type="Proteomes" id="UP000198644"/>
    </source>
</evidence>
<dbReference type="Pfam" id="PF13627">
    <property type="entry name" value="LptM_cons"/>
    <property type="match status" value="1"/>
</dbReference>
<evidence type="ECO:0000256" key="4">
    <source>
        <dbReference type="ARBA" id="ARBA00023139"/>
    </source>
</evidence>
<evidence type="ECO:0008006" key="10">
    <source>
        <dbReference type="Google" id="ProtNLM"/>
    </source>
</evidence>
<dbReference type="PROSITE" id="PS51257">
    <property type="entry name" value="PROKAR_LIPOPROTEIN"/>
    <property type="match status" value="1"/>
</dbReference>
<evidence type="ECO:0000313" key="8">
    <source>
        <dbReference type="EMBL" id="SFR82524.1"/>
    </source>
</evidence>
<gene>
    <name evidence="8" type="ORF">SAMN05216203_3311</name>
</gene>
<evidence type="ECO:0000256" key="3">
    <source>
        <dbReference type="ARBA" id="ARBA00023136"/>
    </source>
</evidence>
<keyword evidence="9" id="KW-1185">Reference proteome</keyword>